<proteinExistence type="predicted"/>
<comment type="caution">
    <text evidence="1">The sequence shown here is derived from an EMBL/GenBank/DDBJ whole genome shotgun (WGS) entry which is preliminary data.</text>
</comment>
<dbReference type="Proteomes" id="UP000275048">
    <property type="component" value="Unassembled WGS sequence"/>
</dbReference>
<organism evidence="1 2">
    <name type="scientific">Agromyces tardus</name>
    <dbReference type="NCBI Taxonomy" id="2583849"/>
    <lineage>
        <taxon>Bacteria</taxon>
        <taxon>Bacillati</taxon>
        <taxon>Actinomycetota</taxon>
        <taxon>Actinomycetes</taxon>
        <taxon>Micrococcales</taxon>
        <taxon>Microbacteriaceae</taxon>
        <taxon>Agromyces</taxon>
    </lineage>
</organism>
<dbReference type="OrthoDB" id="5007282at2"/>
<dbReference type="EMBL" id="RHHB01000038">
    <property type="protein sequence ID" value="RNB46052.1"/>
    <property type="molecule type" value="Genomic_DNA"/>
</dbReference>
<evidence type="ECO:0000313" key="2">
    <source>
        <dbReference type="Proteomes" id="UP000275048"/>
    </source>
</evidence>
<accession>A0A3M8A4S9</accession>
<name>A0A3M8A4S9_9MICO</name>
<dbReference type="RefSeq" id="WP_122937849.1">
    <property type="nucleotide sequence ID" value="NZ_JBHSNT010000099.1"/>
</dbReference>
<evidence type="ECO:0000313" key="1">
    <source>
        <dbReference type="EMBL" id="RNB46052.1"/>
    </source>
</evidence>
<sequence length="90" mass="10078">MSSLLDGPEHDERSGPLAALPSIGVWWPMLEGTLQREILENPSAPLRALVVRRIYELCELDGRPLPHGGMRLGPNERAYLAGWTHATHWN</sequence>
<keyword evidence="2" id="KW-1185">Reference proteome</keyword>
<reference evidence="1 2" key="1">
    <citation type="submission" date="2018-10" db="EMBL/GenBank/DDBJ databases">
        <title>Isolation, diversity and antibacterial activity of antinobacteria from the wheat rhizosphere soil.</title>
        <authorList>
            <person name="Sun T."/>
        </authorList>
    </citation>
    <scope>NUCLEOTIDE SEQUENCE [LARGE SCALE GENOMIC DNA]</scope>
    <source>
        <strain evidence="1 2">SJ-23</strain>
    </source>
</reference>
<dbReference type="AlphaFoldDB" id="A0A3M8A4S9"/>
<protein>
    <submittedName>
        <fullName evidence="1">Uncharacterized protein</fullName>
    </submittedName>
</protein>
<gene>
    <name evidence="1" type="ORF">EDM22_14760</name>
</gene>